<dbReference type="Proteomes" id="UP000644756">
    <property type="component" value="Unassembled WGS sequence"/>
</dbReference>
<keyword evidence="3" id="KW-1003">Cell membrane</keyword>
<dbReference type="Gene3D" id="1.10.3720.10">
    <property type="entry name" value="MetI-like"/>
    <property type="match status" value="1"/>
</dbReference>
<proteinExistence type="inferred from homology"/>
<dbReference type="Pfam" id="PF00528">
    <property type="entry name" value="BPD_transp_1"/>
    <property type="match status" value="1"/>
</dbReference>
<dbReference type="InterPro" id="IPR035906">
    <property type="entry name" value="MetI-like_sf"/>
</dbReference>
<dbReference type="InterPro" id="IPR000515">
    <property type="entry name" value="MetI-like"/>
</dbReference>
<keyword evidence="6 7" id="KW-0472">Membrane</keyword>
<organism evidence="9 10">
    <name type="scientific">Paenibacillus abyssi</name>
    <dbReference type="NCBI Taxonomy" id="1340531"/>
    <lineage>
        <taxon>Bacteria</taxon>
        <taxon>Bacillati</taxon>
        <taxon>Bacillota</taxon>
        <taxon>Bacilli</taxon>
        <taxon>Bacillales</taxon>
        <taxon>Paenibacillaceae</taxon>
        <taxon>Paenibacillus</taxon>
    </lineage>
</organism>
<dbReference type="PROSITE" id="PS50928">
    <property type="entry name" value="ABC_TM1"/>
    <property type="match status" value="1"/>
</dbReference>
<evidence type="ECO:0000256" key="3">
    <source>
        <dbReference type="ARBA" id="ARBA00022475"/>
    </source>
</evidence>
<reference evidence="9" key="1">
    <citation type="journal article" date="2014" name="Int. J. Syst. Evol. Microbiol.">
        <title>Complete genome sequence of Corynebacterium casei LMG S-19264T (=DSM 44701T), isolated from a smear-ripened cheese.</title>
        <authorList>
            <consortium name="US DOE Joint Genome Institute (JGI-PGF)"/>
            <person name="Walter F."/>
            <person name="Albersmeier A."/>
            <person name="Kalinowski J."/>
            <person name="Ruckert C."/>
        </authorList>
    </citation>
    <scope>NUCLEOTIDE SEQUENCE</scope>
    <source>
        <strain evidence="9">CGMCC 1.12987</strain>
    </source>
</reference>
<feature type="transmembrane region" description="Helical" evidence="7">
    <location>
        <begin position="94"/>
        <end position="117"/>
    </location>
</feature>
<keyword evidence="4 7" id="KW-0812">Transmembrane</keyword>
<evidence type="ECO:0000256" key="6">
    <source>
        <dbReference type="ARBA" id="ARBA00023136"/>
    </source>
</evidence>
<evidence type="ECO:0000256" key="7">
    <source>
        <dbReference type="RuleBase" id="RU363032"/>
    </source>
</evidence>
<keyword evidence="10" id="KW-1185">Reference proteome</keyword>
<evidence type="ECO:0000256" key="1">
    <source>
        <dbReference type="ARBA" id="ARBA00004651"/>
    </source>
</evidence>
<name>A0A917D0E2_9BACL</name>
<reference evidence="9" key="2">
    <citation type="submission" date="2020-09" db="EMBL/GenBank/DDBJ databases">
        <authorList>
            <person name="Sun Q."/>
            <person name="Zhou Y."/>
        </authorList>
    </citation>
    <scope>NUCLEOTIDE SEQUENCE</scope>
    <source>
        <strain evidence="9">CGMCC 1.12987</strain>
    </source>
</reference>
<sequence length="321" mass="36308">MNAQHSPASQAETRRARQSFRSKIKERWESPVAGYLFISPWLIGFLVLTLWPMILSAYYSFTDYSLLEAPNWIGTKNYSLIFTNDSLFAQSLKVTLLFVVLSVPLKLISALLVAMLLNKDIKGMSTYRLFIYFPSLIGTSIAVAILWRNMFGADGFINQIIGFFGIQGISWINNPETALSTLVILVVWQFGSSMVIFLAGLKQISRDLYEASSVDGASKLKQFFNITLPMLSPIILFNLVLQTINSFQMFTQAFIITQGGPVNSTYMYALYLYDRAFGRLQMGYASSLAWILLIIIGIATAIIFLSSRYWVFYEHERKGKA</sequence>
<dbReference type="CDD" id="cd06261">
    <property type="entry name" value="TM_PBP2"/>
    <property type="match status" value="1"/>
</dbReference>
<gene>
    <name evidence="9" type="ORF">GCM10010916_19900</name>
</gene>
<dbReference type="GO" id="GO:0055085">
    <property type="term" value="P:transmembrane transport"/>
    <property type="evidence" value="ECO:0007669"/>
    <property type="project" value="InterPro"/>
</dbReference>
<accession>A0A917D0E2</accession>
<evidence type="ECO:0000259" key="8">
    <source>
        <dbReference type="PROSITE" id="PS50928"/>
    </source>
</evidence>
<dbReference type="RefSeq" id="WP_188530891.1">
    <property type="nucleotide sequence ID" value="NZ_BMGR01000005.1"/>
</dbReference>
<dbReference type="GO" id="GO:0005886">
    <property type="term" value="C:plasma membrane"/>
    <property type="evidence" value="ECO:0007669"/>
    <property type="project" value="UniProtKB-SubCell"/>
</dbReference>
<evidence type="ECO:0000313" key="9">
    <source>
        <dbReference type="EMBL" id="GGG02828.1"/>
    </source>
</evidence>
<dbReference type="SUPFAM" id="SSF161098">
    <property type="entry name" value="MetI-like"/>
    <property type="match status" value="1"/>
</dbReference>
<evidence type="ECO:0000313" key="10">
    <source>
        <dbReference type="Proteomes" id="UP000644756"/>
    </source>
</evidence>
<dbReference type="EMBL" id="BMGR01000005">
    <property type="protein sequence ID" value="GGG02828.1"/>
    <property type="molecule type" value="Genomic_DNA"/>
</dbReference>
<comment type="subcellular location">
    <subcellularLocation>
        <location evidence="1 7">Cell membrane</location>
        <topology evidence="1 7">Multi-pass membrane protein</topology>
    </subcellularLocation>
</comment>
<evidence type="ECO:0000256" key="2">
    <source>
        <dbReference type="ARBA" id="ARBA00022448"/>
    </source>
</evidence>
<comment type="caution">
    <text evidence="9">The sequence shown here is derived from an EMBL/GenBank/DDBJ whole genome shotgun (WGS) entry which is preliminary data.</text>
</comment>
<protein>
    <submittedName>
        <fullName evidence="9">ABC transporter permease</fullName>
    </submittedName>
</protein>
<dbReference type="PANTHER" id="PTHR30193">
    <property type="entry name" value="ABC TRANSPORTER PERMEASE PROTEIN"/>
    <property type="match status" value="1"/>
</dbReference>
<dbReference type="SUPFAM" id="SSF160964">
    <property type="entry name" value="MalF N-terminal region-like"/>
    <property type="match status" value="1"/>
</dbReference>
<feature type="domain" description="ABC transmembrane type-1" evidence="8">
    <location>
        <begin position="92"/>
        <end position="303"/>
    </location>
</feature>
<feature type="transmembrane region" description="Helical" evidence="7">
    <location>
        <begin position="178"/>
        <end position="201"/>
    </location>
</feature>
<keyword evidence="5 7" id="KW-1133">Transmembrane helix</keyword>
<keyword evidence="2 7" id="KW-0813">Transport</keyword>
<evidence type="ECO:0000256" key="5">
    <source>
        <dbReference type="ARBA" id="ARBA00022989"/>
    </source>
</evidence>
<feature type="transmembrane region" description="Helical" evidence="7">
    <location>
        <begin position="129"/>
        <end position="147"/>
    </location>
</feature>
<feature type="transmembrane region" description="Helical" evidence="7">
    <location>
        <begin position="32"/>
        <end position="54"/>
    </location>
</feature>
<feature type="transmembrane region" description="Helical" evidence="7">
    <location>
        <begin position="288"/>
        <end position="311"/>
    </location>
</feature>
<dbReference type="PANTHER" id="PTHR30193:SF1">
    <property type="entry name" value="ABC TRANSPORTER PERMEASE PROTEIN YESP-RELATED"/>
    <property type="match status" value="1"/>
</dbReference>
<comment type="similarity">
    <text evidence="7">Belongs to the binding-protein-dependent transport system permease family.</text>
</comment>
<dbReference type="AlphaFoldDB" id="A0A917D0E2"/>
<feature type="transmembrane region" description="Helical" evidence="7">
    <location>
        <begin position="222"/>
        <end position="241"/>
    </location>
</feature>
<evidence type="ECO:0000256" key="4">
    <source>
        <dbReference type="ARBA" id="ARBA00022692"/>
    </source>
</evidence>
<dbReference type="InterPro" id="IPR051393">
    <property type="entry name" value="ABC_transporter_permease"/>
</dbReference>